<keyword evidence="3" id="KW-1185">Reference proteome</keyword>
<comment type="caution">
    <text evidence="2">The sequence shown here is derived from an EMBL/GenBank/DDBJ whole genome shotgun (WGS) entry which is preliminary data.</text>
</comment>
<name>A0A4Q0VFQ5_9LACO</name>
<accession>A0A4Q0VFQ5</accession>
<dbReference type="AlphaFoldDB" id="A0A4Q0VFQ5"/>
<dbReference type="InterPro" id="IPR026870">
    <property type="entry name" value="Zinc_ribbon_dom"/>
</dbReference>
<reference evidence="2 3" key="1">
    <citation type="submission" date="2018-08" db="EMBL/GenBank/DDBJ databases">
        <title>Lactobacillus suantsai sp. nov., isolated from traditional fermented suan-tsai in Taiwan.</title>
        <authorList>
            <person name="Huang C.-H."/>
        </authorList>
    </citation>
    <scope>NUCLEOTIDE SEQUENCE [LARGE SCALE GENOMIC DNA]</scope>
    <source>
        <strain evidence="2 3">BCRC 12945</strain>
    </source>
</reference>
<evidence type="ECO:0000313" key="3">
    <source>
        <dbReference type="Proteomes" id="UP000290602"/>
    </source>
</evidence>
<evidence type="ECO:0000313" key="2">
    <source>
        <dbReference type="EMBL" id="RXI76808.1"/>
    </source>
</evidence>
<feature type="domain" description="Zinc-ribbon" evidence="1">
    <location>
        <begin position="11"/>
        <end position="32"/>
    </location>
</feature>
<dbReference type="Proteomes" id="UP000290602">
    <property type="component" value="Unassembled WGS sequence"/>
</dbReference>
<protein>
    <submittedName>
        <fullName evidence="2">Zinc ribbon domain-containing protein</fullName>
    </submittedName>
</protein>
<dbReference type="OrthoDB" id="2325659at2"/>
<dbReference type="EMBL" id="QXIL01000025">
    <property type="protein sequence ID" value="RXI76808.1"/>
    <property type="molecule type" value="Genomic_DNA"/>
</dbReference>
<organism evidence="2 3">
    <name type="scientific">Levilactobacillus suantsaii</name>
    <dbReference type="NCBI Taxonomy" id="2292255"/>
    <lineage>
        <taxon>Bacteria</taxon>
        <taxon>Bacillati</taxon>
        <taxon>Bacillota</taxon>
        <taxon>Bacilli</taxon>
        <taxon>Lactobacillales</taxon>
        <taxon>Lactobacillaceae</taxon>
        <taxon>Levilactobacillus</taxon>
    </lineage>
</organism>
<proteinExistence type="predicted"/>
<gene>
    <name evidence="2" type="ORF">DXH47_09965</name>
</gene>
<sequence length="124" mass="13758">MEETNATETKFCQKCGKQIRIDAEFCPYCGAQQQVSRSVAPEPAAATQNQAQTRSDPDAGYSQTNLAFHGLGLAASHPRPIYSPDGDCQFCVRHPNHSKKTEWRGRNAIGLCLYRLLSWDDGIQ</sequence>
<dbReference type="Pfam" id="PF13240">
    <property type="entry name" value="Zn_Ribbon_1"/>
    <property type="match status" value="1"/>
</dbReference>
<evidence type="ECO:0000259" key="1">
    <source>
        <dbReference type="Pfam" id="PF13240"/>
    </source>
</evidence>
<dbReference type="RefSeq" id="WP_129033171.1">
    <property type="nucleotide sequence ID" value="NZ_QXIL01000025.1"/>
</dbReference>